<proteinExistence type="predicted"/>
<dbReference type="OrthoDB" id="5191969at2"/>
<gene>
    <name evidence="1" type="ORF">JD78_03779</name>
</gene>
<dbReference type="Proteomes" id="UP000321490">
    <property type="component" value="Unassembled WGS sequence"/>
</dbReference>
<accession>A0A562IXD5</accession>
<reference evidence="1 2" key="1">
    <citation type="submission" date="2019-07" db="EMBL/GenBank/DDBJ databases">
        <title>R&amp;d 2014.</title>
        <authorList>
            <person name="Klenk H.-P."/>
        </authorList>
    </citation>
    <scope>NUCLEOTIDE SEQUENCE [LARGE SCALE GENOMIC DNA]</scope>
    <source>
        <strain evidence="1 2">DSM 45764</strain>
    </source>
</reference>
<comment type="caution">
    <text evidence="1">The sequence shown here is derived from an EMBL/GenBank/DDBJ whole genome shotgun (WGS) entry which is preliminary data.</text>
</comment>
<dbReference type="AlphaFoldDB" id="A0A562IXD5"/>
<name>A0A562IXD5_9ACTN</name>
<keyword evidence="2" id="KW-1185">Reference proteome</keyword>
<organism evidence="1 2">
    <name type="scientific">Modestobacter roseus</name>
    <dbReference type="NCBI Taxonomy" id="1181884"/>
    <lineage>
        <taxon>Bacteria</taxon>
        <taxon>Bacillati</taxon>
        <taxon>Actinomycetota</taxon>
        <taxon>Actinomycetes</taxon>
        <taxon>Geodermatophilales</taxon>
        <taxon>Geodermatophilaceae</taxon>
        <taxon>Modestobacter</taxon>
    </lineage>
</organism>
<dbReference type="EMBL" id="VLKF01000001">
    <property type="protein sequence ID" value="TWH75224.1"/>
    <property type="molecule type" value="Genomic_DNA"/>
</dbReference>
<protein>
    <submittedName>
        <fullName evidence="1">Uncharacterized protein</fullName>
    </submittedName>
</protein>
<dbReference type="RefSeq" id="WP_153361423.1">
    <property type="nucleotide sequence ID" value="NZ_JABGDC010000142.1"/>
</dbReference>
<evidence type="ECO:0000313" key="2">
    <source>
        <dbReference type="Proteomes" id="UP000321490"/>
    </source>
</evidence>
<evidence type="ECO:0000313" key="1">
    <source>
        <dbReference type="EMBL" id="TWH75224.1"/>
    </source>
</evidence>
<sequence length="142" mass="14086">MGLRLPVGGVTVLVGPAGTRAATMAALDPGSARCAGGHASLPVVRLTATPGDDVPHRLAAVEQARTGTASVVLVDHLTVGLAAGDRHAVLAALRGVAGAGRAVLVDDGDPVAALSVADGLLRTPELVVEQLPDSDQLEQLVG</sequence>